<accession>A0ABD3LW54</accession>
<proteinExistence type="predicted"/>
<dbReference type="AlphaFoldDB" id="A0ABD3LW54"/>
<sequence>MNAAANLRWNFELLNMHQAAWSKAQNDMQLTQAERNAHRHAFEQAQQNVNQALQQVRQNAALVLSSIAEAKVFLGVWHELENNRGALNTVHVGNMNKRDRMTIRRWLEQRQFTLLNSEYVFGLPPEPMQ</sequence>
<dbReference type="EMBL" id="JBJKBG010000001">
    <property type="protein sequence ID" value="KAL3754646.1"/>
    <property type="molecule type" value="Genomic_DNA"/>
</dbReference>
<evidence type="ECO:0000313" key="1">
    <source>
        <dbReference type="EMBL" id="KAL3754646.1"/>
    </source>
</evidence>
<protein>
    <submittedName>
        <fullName evidence="1">Uncharacterized protein</fullName>
    </submittedName>
</protein>
<dbReference type="Proteomes" id="UP001634007">
    <property type="component" value="Unassembled WGS sequence"/>
</dbReference>
<name>A0ABD3LW54_EUCGL</name>
<keyword evidence="2" id="KW-1185">Reference proteome</keyword>
<comment type="caution">
    <text evidence="1">The sequence shown here is derived from an EMBL/GenBank/DDBJ whole genome shotgun (WGS) entry which is preliminary data.</text>
</comment>
<evidence type="ECO:0000313" key="2">
    <source>
        <dbReference type="Proteomes" id="UP001634007"/>
    </source>
</evidence>
<gene>
    <name evidence="1" type="ORF">ACJRO7_001836</name>
</gene>
<reference evidence="1 2" key="1">
    <citation type="submission" date="2024-11" db="EMBL/GenBank/DDBJ databases">
        <title>Chromosome-level genome assembly of Eucalyptus globulus Labill. provides insights into its genome evolution.</title>
        <authorList>
            <person name="Li X."/>
        </authorList>
    </citation>
    <scope>NUCLEOTIDE SEQUENCE [LARGE SCALE GENOMIC DNA]</scope>
    <source>
        <strain evidence="1">CL2024</strain>
        <tissue evidence="1">Fresh tender leaves</tissue>
    </source>
</reference>
<organism evidence="1 2">
    <name type="scientific">Eucalyptus globulus</name>
    <name type="common">Tasmanian blue gum</name>
    <dbReference type="NCBI Taxonomy" id="34317"/>
    <lineage>
        <taxon>Eukaryota</taxon>
        <taxon>Viridiplantae</taxon>
        <taxon>Streptophyta</taxon>
        <taxon>Embryophyta</taxon>
        <taxon>Tracheophyta</taxon>
        <taxon>Spermatophyta</taxon>
        <taxon>Magnoliopsida</taxon>
        <taxon>eudicotyledons</taxon>
        <taxon>Gunneridae</taxon>
        <taxon>Pentapetalae</taxon>
        <taxon>rosids</taxon>
        <taxon>malvids</taxon>
        <taxon>Myrtales</taxon>
        <taxon>Myrtaceae</taxon>
        <taxon>Myrtoideae</taxon>
        <taxon>Eucalypteae</taxon>
        <taxon>Eucalyptus</taxon>
    </lineage>
</organism>